<protein>
    <submittedName>
        <fullName evidence="2">TNT domain-containing protein</fullName>
    </submittedName>
</protein>
<evidence type="ECO:0000313" key="2">
    <source>
        <dbReference type="EMBL" id="MBC1935082.1"/>
    </source>
</evidence>
<proteinExistence type="predicted"/>
<dbReference type="InterPro" id="IPR025331">
    <property type="entry name" value="TNT"/>
</dbReference>
<organism evidence="2 3">
    <name type="scientific">Listeria grandensis</name>
    <dbReference type="NCBI Taxonomy" id="1494963"/>
    <lineage>
        <taxon>Bacteria</taxon>
        <taxon>Bacillati</taxon>
        <taxon>Bacillota</taxon>
        <taxon>Bacilli</taxon>
        <taxon>Bacillales</taxon>
        <taxon>Listeriaceae</taxon>
        <taxon>Listeria</taxon>
    </lineage>
</organism>
<name>A0A7X0Y141_9LIST</name>
<gene>
    <name evidence="2" type="ORF">HCA69_01800</name>
</gene>
<accession>A0A7X0Y141</accession>
<dbReference type="Proteomes" id="UP000535908">
    <property type="component" value="Unassembled WGS sequence"/>
</dbReference>
<dbReference type="GO" id="GO:0050135">
    <property type="term" value="F:NADP+ nucleosidase activity"/>
    <property type="evidence" value="ECO:0007669"/>
    <property type="project" value="InterPro"/>
</dbReference>
<dbReference type="Pfam" id="PF14021">
    <property type="entry name" value="TNT"/>
    <property type="match status" value="1"/>
</dbReference>
<sequence>MIGITKGINDLSKIKNVKEVSVSSKVNALNEEVGAVVTPFTPKKIGLANGEIAYQSKWGELVRSPKYLDGAGEIKWPVANGFIVDKTGRAITINADLKAGQIVDRYGDAGGRFTSPVESGKILDYETRGLPYPESSMKYHQYEVLKDITETNIKTAYSKSSKEVQNKIDDIMEEWGLSFEDLANPQRGDVAQVFGAGGGAQIRFTTSVKYYEQLGLIKEVK</sequence>
<comment type="caution">
    <text evidence="2">The sequence shown here is derived from an EMBL/GenBank/DDBJ whole genome shotgun (WGS) entry which is preliminary data.</text>
</comment>
<dbReference type="AlphaFoldDB" id="A0A7X0Y141"/>
<evidence type="ECO:0000313" key="3">
    <source>
        <dbReference type="Proteomes" id="UP000535908"/>
    </source>
</evidence>
<evidence type="ECO:0000259" key="1">
    <source>
        <dbReference type="Pfam" id="PF14021"/>
    </source>
</evidence>
<reference evidence="2 3" key="1">
    <citation type="submission" date="2020-03" db="EMBL/GenBank/DDBJ databases">
        <title>Soil Listeria distribution.</title>
        <authorList>
            <person name="Liao J."/>
            <person name="Wiedmann M."/>
        </authorList>
    </citation>
    <scope>NUCLEOTIDE SEQUENCE [LARGE SCALE GENOMIC DNA]</scope>
    <source>
        <strain evidence="2 3">FSL L7-0741</strain>
    </source>
</reference>
<dbReference type="EMBL" id="JAARWN010000001">
    <property type="protein sequence ID" value="MBC1935082.1"/>
    <property type="molecule type" value="Genomic_DNA"/>
</dbReference>
<feature type="domain" description="TNT" evidence="1">
    <location>
        <begin position="97"/>
        <end position="149"/>
    </location>
</feature>